<sequence length="817" mass="89525">MLATTPKSLKRSSQHLSSPAAGASPLAKSLRSSTASTHPQNFNIVQHLDVSSPSDRMRPHIATATCTAIESELATAAAAPGISDPPLSTSIGLSPISHSHSMHALRSVSPASATSRKRKLSGQNEDPDQELRRHSETLVDRPLEELSQRVRSEDIVNSQSSASERSRQIFGLVWLMKTCQVSPHNAIPRNRIYARYAEICAHHKIKPLNPAAFGKLVKLLFPEIKTRRLGVRGKSKYHYCGINLIGDSLVTLGPSPGLFEGTPQAEDELSDMRATPGLLDHDDAFGAVASEIHEPGTDRGIARNGRNNQGYFKPSSISMDFPIEKMEVQADKGDDHFPDDPATSLDGLGIPGLRFSKDILKPPAIALDSLSLPRIDPFIPDGADRDSVDILTALCQSHCSSLLEAIRFMHLKQFLNTLASFHGTLTSPVQKLLSVPSILEWIQRCDWIMYKEMVHMLAPLALQVVPANVMSALRSLSMTLPQNVASSFRNLPPAFIQAKLRPAYAFSNLIGRLLRVNDIANAAAKILANPIERRAMLEDWVNYVDAKSIVLREAPCGSSRVLKILLEDVVNLLTIQREDEVVVHEDTNKERERPKLGTLNGTEYDASPSVSRRGRSSRDGRGPPSSPVAEQDSDTDATGEGIIERWAQYLMSLPFQFPEISARVFLLYMNGILTAALREITLNGGEAFGAWWMVRCWIDEWMAWLAEQGGFLSTDSLPIPALNEPILSAENIDATELPAGPGLGSTTTCVPENPTEHFLQATGPTIDESRVFSQEPLGIQDGAIAEPEIQDSLSEKRSEVDLDLEVDEEVEKEASMN</sequence>
<accession>A0ACC3SZZ7</accession>
<name>A0ACC3SZZ7_LIPKO</name>
<dbReference type="EMBL" id="MU971378">
    <property type="protein sequence ID" value="KAK9236855.1"/>
    <property type="molecule type" value="Genomic_DNA"/>
</dbReference>
<reference evidence="2" key="1">
    <citation type="journal article" date="2024" name="Front. Bioeng. Biotechnol.">
        <title>Genome-scale model development and genomic sequencing of the oleaginous clade Lipomyces.</title>
        <authorList>
            <person name="Czajka J.J."/>
            <person name="Han Y."/>
            <person name="Kim J."/>
            <person name="Mondo S.J."/>
            <person name="Hofstad B.A."/>
            <person name="Robles A."/>
            <person name="Haridas S."/>
            <person name="Riley R."/>
            <person name="LaButti K."/>
            <person name="Pangilinan J."/>
            <person name="Andreopoulos W."/>
            <person name="Lipzen A."/>
            <person name="Yan J."/>
            <person name="Wang M."/>
            <person name="Ng V."/>
            <person name="Grigoriev I.V."/>
            <person name="Spatafora J.W."/>
            <person name="Magnuson J.K."/>
            <person name="Baker S.E."/>
            <person name="Pomraning K.R."/>
        </authorList>
    </citation>
    <scope>NUCLEOTIDE SEQUENCE [LARGE SCALE GENOMIC DNA]</scope>
    <source>
        <strain evidence="2">CBS 7786</strain>
    </source>
</reference>
<evidence type="ECO:0000313" key="1">
    <source>
        <dbReference type="EMBL" id="KAK9236855.1"/>
    </source>
</evidence>
<dbReference type="Proteomes" id="UP001433508">
    <property type="component" value="Unassembled WGS sequence"/>
</dbReference>
<gene>
    <name evidence="1" type="ORF">V1525DRAFT_457222</name>
</gene>
<keyword evidence="2" id="KW-1185">Reference proteome</keyword>
<evidence type="ECO:0000313" key="2">
    <source>
        <dbReference type="Proteomes" id="UP001433508"/>
    </source>
</evidence>
<organism evidence="1 2">
    <name type="scientific">Lipomyces kononenkoae</name>
    <name type="common">Yeast</name>
    <dbReference type="NCBI Taxonomy" id="34357"/>
    <lineage>
        <taxon>Eukaryota</taxon>
        <taxon>Fungi</taxon>
        <taxon>Dikarya</taxon>
        <taxon>Ascomycota</taxon>
        <taxon>Saccharomycotina</taxon>
        <taxon>Lipomycetes</taxon>
        <taxon>Lipomycetales</taxon>
        <taxon>Lipomycetaceae</taxon>
        <taxon>Lipomyces</taxon>
    </lineage>
</organism>
<proteinExistence type="predicted"/>
<protein>
    <submittedName>
        <fullName evidence="1">RFX DNA-binding domain-containing protein</fullName>
    </submittedName>
</protein>
<keyword evidence="1" id="KW-0238">DNA-binding</keyword>
<comment type="caution">
    <text evidence="1">The sequence shown here is derived from an EMBL/GenBank/DDBJ whole genome shotgun (WGS) entry which is preliminary data.</text>
</comment>